<evidence type="ECO:0000256" key="1">
    <source>
        <dbReference type="ARBA" id="ARBA00004123"/>
    </source>
</evidence>
<evidence type="ECO:0000256" key="4">
    <source>
        <dbReference type="ARBA" id="ARBA00023163"/>
    </source>
</evidence>
<reference evidence="9" key="1">
    <citation type="journal article" date="2023" name="GigaByte">
        <title>Genome assembly of the bearded iris, Iris pallida Lam.</title>
        <authorList>
            <person name="Bruccoleri R.E."/>
            <person name="Oakeley E.J."/>
            <person name="Faust A.M.E."/>
            <person name="Altorfer M."/>
            <person name="Dessus-Babus S."/>
            <person name="Burckhardt D."/>
            <person name="Oertli M."/>
            <person name="Naumann U."/>
            <person name="Petersen F."/>
            <person name="Wong J."/>
        </authorList>
    </citation>
    <scope>NUCLEOTIDE SEQUENCE</scope>
    <source>
        <strain evidence="9">GSM-AAB239-AS_SAM_17_03QT</strain>
    </source>
</reference>
<keyword evidence="2" id="KW-0805">Transcription regulation</keyword>
<dbReference type="InterPro" id="IPR044810">
    <property type="entry name" value="WRKY_plant"/>
</dbReference>
<dbReference type="SUPFAM" id="SSF118290">
    <property type="entry name" value="WRKY DNA-binding domain"/>
    <property type="match status" value="1"/>
</dbReference>
<gene>
    <name evidence="9" type="ORF">M6B38_198240</name>
</gene>
<comment type="subcellular location">
    <subcellularLocation>
        <location evidence="1">Nucleus</location>
    </subcellularLocation>
</comment>
<dbReference type="InterPro" id="IPR003657">
    <property type="entry name" value="WRKY_dom"/>
</dbReference>
<dbReference type="Pfam" id="PF03106">
    <property type="entry name" value="WRKY"/>
    <property type="match status" value="1"/>
</dbReference>
<feature type="compositionally biased region" description="Basic and acidic residues" evidence="7">
    <location>
        <begin position="37"/>
        <end position="47"/>
    </location>
</feature>
<dbReference type="InterPro" id="IPR036576">
    <property type="entry name" value="WRKY_dom_sf"/>
</dbReference>
<proteinExistence type="predicted"/>
<keyword evidence="4" id="KW-0804">Transcription</keyword>
<reference evidence="9" key="2">
    <citation type="submission" date="2023-04" db="EMBL/GenBank/DDBJ databases">
        <authorList>
            <person name="Bruccoleri R.E."/>
            <person name="Oakeley E.J."/>
            <person name="Faust A.-M."/>
            <person name="Dessus-Babus S."/>
            <person name="Altorfer M."/>
            <person name="Burckhardt D."/>
            <person name="Oertli M."/>
            <person name="Naumann U."/>
            <person name="Petersen F."/>
            <person name="Wong J."/>
        </authorList>
    </citation>
    <scope>NUCLEOTIDE SEQUENCE</scope>
    <source>
        <strain evidence="9">GSM-AAB239-AS_SAM_17_03QT</strain>
        <tissue evidence="9">Leaf</tissue>
    </source>
</reference>
<evidence type="ECO:0000256" key="3">
    <source>
        <dbReference type="ARBA" id="ARBA00023125"/>
    </source>
</evidence>
<name>A0AAX6EBP4_IRIPA</name>
<accession>A0AAX6EBP4</accession>
<dbReference type="GO" id="GO:0005634">
    <property type="term" value="C:nucleus"/>
    <property type="evidence" value="ECO:0007669"/>
    <property type="project" value="UniProtKB-SubCell"/>
</dbReference>
<evidence type="ECO:0000259" key="8">
    <source>
        <dbReference type="PROSITE" id="PS50811"/>
    </source>
</evidence>
<dbReference type="FunFam" id="2.20.25.80:FF:000002">
    <property type="entry name" value="probable WRKY transcription factor 31"/>
    <property type="match status" value="1"/>
</dbReference>
<dbReference type="GO" id="GO:0043565">
    <property type="term" value="F:sequence-specific DNA binding"/>
    <property type="evidence" value="ECO:0007669"/>
    <property type="project" value="InterPro"/>
</dbReference>
<evidence type="ECO:0000256" key="2">
    <source>
        <dbReference type="ARBA" id="ARBA00023015"/>
    </source>
</evidence>
<sequence>MEIALLDVGSFSRRRKAVEEVDFFSESRSGRPVLSTKTEEAGGHDDGPGVDIGLNLSTGNSGSLLAVQGEGSNNHKLIGMKHELERSNEENRRLRSMLDQATKSYSALHSHVLVLMQRQAHEIPEINQKDKKMLAPALARRSIAPAGLSSVQEADEASRSVEEDGDRSPSLSNKSPKLVHDKSTDHSSEVASRKARVSVRARCDAPMISDGCQWRKYGQKMAKGNPCPRAYYRCTMALGCPVRKQVQRCAEDKTILITTYEGNHNHPLPPAAAALASTTSAAATMLLSGSTTSRDSHLAAANSSAGSGAFLNHFPYASTMATLSASAPFPTITLDLTRTPNPYQRAQPALGALPAPLTVLYPHNKIPGGVQFGTRETSVVETVSAAITSDPNFTAALTAAIASFMGCQQSGGGGSEGAIVTSGRSPQLPDQSCTTFSTN</sequence>
<dbReference type="Gene3D" id="2.20.25.80">
    <property type="entry name" value="WRKY domain"/>
    <property type="match status" value="1"/>
</dbReference>
<dbReference type="PANTHER" id="PTHR31429:SF59">
    <property type="entry name" value="WRKY TRANSCRIPTION FACTOR 47-RELATED"/>
    <property type="match status" value="1"/>
</dbReference>
<evidence type="ECO:0000313" key="10">
    <source>
        <dbReference type="Proteomes" id="UP001140949"/>
    </source>
</evidence>
<dbReference type="EMBL" id="JANAVB010037950">
    <property type="protein sequence ID" value="KAJ6801517.1"/>
    <property type="molecule type" value="Genomic_DNA"/>
</dbReference>
<dbReference type="AlphaFoldDB" id="A0AAX6EBP4"/>
<comment type="caution">
    <text evidence="9">The sequence shown here is derived from an EMBL/GenBank/DDBJ whole genome shotgun (WGS) entry which is preliminary data.</text>
</comment>
<feature type="compositionally biased region" description="Basic and acidic residues" evidence="7">
    <location>
        <begin position="178"/>
        <end position="192"/>
    </location>
</feature>
<organism evidence="9 10">
    <name type="scientific">Iris pallida</name>
    <name type="common">Sweet iris</name>
    <dbReference type="NCBI Taxonomy" id="29817"/>
    <lineage>
        <taxon>Eukaryota</taxon>
        <taxon>Viridiplantae</taxon>
        <taxon>Streptophyta</taxon>
        <taxon>Embryophyta</taxon>
        <taxon>Tracheophyta</taxon>
        <taxon>Spermatophyta</taxon>
        <taxon>Magnoliopsida</taxon>
        <taxon>Liliopsida</taxon>
        <taxon>Asparagales</taxon>
        <taxon>Iridaceae</taxon>
        <taxon>Iridoideae</taxon>
        <taxon>Irideae</taxon>
        <taxon>Iris</taxon>
    </lineage>
</organism>
<evidence type="ECO:0000313" key="9">
    <source>
        <dbReference type="EMBL" id="KAJ6801517.1"/>
    </source>
</evidence>
<feature type="coiled-coil region" evidence="6">
    <location>
        <begin position="77"/>
        <end position="104"/>
    </location>
</feature>
<feature type="region of interest" description="Disordered" evidence="7">
    <location>
        <begin position="413"/>
        <end position="439"/>
    </location>
</feature>
<keyword evidence="6" id="KW-0175">Coiled coil</keyword>
<dbReference type="Proteomes" id="UP001140949">
    <property type="component" value="Unassembled WGS sequence"/>
</dbReference>
<keyword evidence="10" id="KW-1185">Reference proteome</keyword>
<evidence type="ECO:0000256" key="6">
    <source>
        <dbReference type="SAM" id="Coils"/>
    </source>
</evidence>
<feature type="region of interest" description="Disordered" evidence="7">
    <location>
        <begin position="28"/>
        <end position="49"/>
    </location>
</feature>
<protein>
    <submittedName>
        <fullName evidence="9">WRKY transcription factor 47 isoform X1</fullName>
    </submittedName>
</protein>
<feature type="domain" description="WRKY" evidence="8">
    <location>
        <begin position="203"/>
        <end position="269"/>
    </location>
</feature>
<feature type="compositionally biased region" description="Polar residues" evidence="7">
    <location>
        <begin position="424"/>
        <end position="439"/>
    </location>
</feature>
<dbReference type="PROSITE" id="PS50811">
    <property type="entry name" value="WRKY"/>
    <property type="match status" value="1"/>
</dbReference>
<keyword evidence="5" id="KW-0539">Nucleus</keyword>
<evidence type="ECO:0000256" key="5">
    <source>
        <dbReference type="ARBA" id="ARBA00023242"/>
    </source>
</evidence>
<keyword evidence="3" id="KW-0238">DNA-binding</keyword>
<dbReference type="GO" id="GO:0003700">
    <property type="term" value="F:DNA-binding transcription factor activity"/>
    <property type="evidence" value="ECO:0007669"/>
    <property type="project" value="InterPro"/>
</dbReference>
<feature type="region of interest" description="Disordered" evidence="7">
    <location>
        <begin position="146"/>
        <end position="193"/>
    </location>
</feature>
<evidence type="ECO:0000256" key="7">
    <source>
        <dbReference type="SAM" id="MobiDB-lite"/>
    </source>
</evidence>
<dbReference type="PANTHER" id="PTHR31429">
    <property type="entry name" value="WRKY TRANSCRIPTION FACTOR 36-RELATED"/>
    <property type="match status" value="1"/>
</dbReference>
<dbReference type="SMART" id="SM00774">
    <property type="entry name" value="WRKY"/>
    <property type="match status" value="1"/>
</dbReference>